<accession>A0AAE1GGY2</accession>
<dbReference type="EMBL" id="JAWQEG010000271">
    <property type="protein sequence ID" value="KAK3892272.1"/>
    <property type="molecule type" value="Genomic_DNA"/>
</dbReference>
<keyword evidence="3" id="KW-1185">Reference proteome</keyword>
<feature type="region of interest" description="Disordered" evidence="1">
    <location>
        <begin position="1"/>
        <end position="43"/>
    </location>
</feature>
<evidence type="ECO:0000313" key="2">
    <source>
        <dbReference type="EMBL" id="KAK3892272.1"/>
    </source>
</evidence>
<feature type="compositionally biased region" description="Polar residues" evidence="1">
    <location>
        <begin position="107"/>
        <end position="116"/>
    </location>
</feature>
<sequence>MISSFIPQTPPSSVPSLPAPMSQEASFPEEGLPLSTSSSSDPLPAASLGSISFIVLTPLPQRHNQRPKQGRQKKQKPHNPKFRPAGSRYLSEGPVLLRRRAEGASWTGPSPVQKQT</sequence>
<feature type="compositionally biased region" description="Basic residues" evidence="1">
    <location>
        <begin position="63"/>
        <end position="81"/>
    </location>
</feature>
<comment type="caution">
    <text evidence="2">The sequence shown here is derived from an EMBL/GenBank/DDBJ whole genome shotgun (WGS) entry which is preliminary data.</text>
</comment>
<name>A0AAE1GGY2_PETCI</name>
<feature type="region of interest" description="Disordered" evidence="1">
    <location>
        <begin position="56"/>
        <end position="116"/>
    </location>
</feature>
<dbReference type="AlphaFoldDB" id="A0AAE1GGY2"/>
<proteinExistence type="predicted"/>
<reference evidence="2" key="1">
    <citation type="submission" date="2023-10" db="EMBL/GenBank/DDBJ databases">
        <title>Genome assemblies of two species of porcelain crab, Petrolisthes cinctipes and Petrolisthes manimaculis (Anomura: Porcellanidae).</title>
        <authorList>
            <person name="Angst P."/>
        </authorList>
    </citation>
    <scope>NUCLEOTIDE SEQUENCE</scope>
    <source>
        <strain evidence="2">PB745_01</strain>
        <tissue evidence="2">Gill</tissue>
    </source>
</reference>
<gene>
    <name evidence="2" type="ORF">Pcinc_003893</name>
</gene>
<dbReference type="Proteomes" id="UP001286313">
    <property type="component" value="Unassembled WGS sequence"/>
</dbReference>
<protein>
    <submittedName>
        <fullName evidence="2">Uncharacterized protein</fullName>
    </submittedName>
</protein>
<evidence type="ECO:0000313" key="3">
    <source>
        <dbReference type="Proteomes" id="UP001286313"/>
    </source>
</evidence>
<organism evidence="2 3">
    <name type="scientific">Petrolisthes cinctipes</name>
    <name type="common">Flat porcelain crab</name>
    <dbReference type="NCBI Taxonomy" id="88211"/>
    <lineage>
        <taxon>Eukaryota</taxon>
        <taxon>Metazoa</taxon>
        <taxon>Ecdysozoa</taxon>
        <taxon>Arthropoda</taxon>
        <taxon>Crustacea</taxon>
        <taxon>Multicrustacea</taxon>
        <taxon>Malacostraca</taxon>
        <taxon>Eumalacostraca</taxon>
        <taxon>Eucarida</taxon>
        <taxon>Decapoda</taxon>
        <taxon>Pleocyemata</taxon>
        <taxon>Anomura</taxon>
        <taxon>Galatheoidea</taxon>
        <taxon>Porcellanidae</taxon>
        <taxon>Petrolisthes</taxon>
    </lineage>
</organism>
<evidence type="ECO:0000256" key="1">
    <source>
        <dbReference type="SAM" id="MobiDB-lite"/>
    </source>
</evidence>
<feature type="compositionally biased region" description="Low complexity" evidence="1">
    <location>
        <begin position="28"/>
        <end position="43"/>
    </location>
</feature>